<dbReference type="EMBL" id="AP006861">
    <property type="protein sequence ID" value="BAE81080.1"/>
    <property type="molecule type" value="Genomic_DNA"/>
</dbReference>
<dbReference type="RefSeq" id="WP_011457861.1">
    <property type="nucleotide sequence ID" value="NC_007899.1"/>
</dbReference>
<reference evidence="2 3" key="1">
    <citation type="journal article" date="2006" name="DNA Res.">
        <title>Genome sequence of the cat pathogen, Chlamydophila felis.</title>
        <authorList>
            <person name="Azuma Y."/>
            <person name="Hirakawa H."/>
            <person name="Yamashita A."/>
            <person name="Cai Y."/>
            <person name="Rahman M.A."/>
            <person name="Suzuki H."/>
            <person name="Mitaku S."/>
            <person name="Toh H."/>
            <person name="Goto S."/>
            <person name="Murakami T."/>
            <person name="Sugi K."/>
            <person name="Hayashi H."/>
            <person name="Fukushi H."/>
            <person name="Hattori M."/>
            <person name="Kuhara S."/>
            <person name="Shirai M."/>
        </authorList>
    </citation>
    <scope>NUCLEOTIDE SEQUENCE [LARGE SCALE GENOMIC DNA]</scope>
    <source>
        <strain evidence="2 3">Fe/C-56</strain>
    </source>
</reference>
<feature type="signal peptide" evidence="1">
    <location>
        <begin position="1"/>
        <end position="20"/>
    </location>
</feature>
<gene>
    <name evidence="2" type="ordered locus">CF0308</name>
</gene>
<sequence length="141" mass="16229">MKKYLIYSLTVLLCCSNVFAEHIDTIVHEPFAGLSSRVDYCFDSISDEDKEALTERIDSLFLVLVEEGQDLYRDLALICKNKNLELENCQQAVELMKETPSGQRILQACKDIFFCLQLPDEEINNENLSFNILLQKLDELT</sequence>
<feature type="chain" id="PRO_5004203412" description="Secreted protein" evidence="1">
    <location>
        <begin position="21"/>
        <end position="141"/>
    </location>
</feature>
<evidence type="ECO:0000256" key="1">
    <source>
        <dbReference type="SAM" id="SignalP"/>
    </source>
</evidence>
<keyword evidence="1" id="KW-0732">Signal</keyword>
<accession>Q255F8</accession>
<evidence type="ECO:0000313" key="2">
    <source>
        <dbReference type="EMBL" id="BAE81080.1"/>
    </source>
</evidence>
<evidence type="ECO:0000313" key="3">
    <source>
        <dbReference type="Proteomes" id="UP000001260"/>
    </source>
</evidence>
<protein>
    <recommendedName>
        <fullName evidence="4">Secreted protein</fullName>
    </recommendedName>
</protein>
<dbReference type="KEGG" id="cfe:BAE81080.1"/>
<dbReference type="Proteomes" id="UP000001260">
    <property type="component" value="Chromosome"/>
</dbReference>
<organism evidence="2 3">
    <name type="scientific">Chlamydia felis (strain Fe/C-56)</name>
    <name type="common">Chlamydophila felis</name>
    <dbReference type="NCBI Taxonomy" id="264202"/>
    <lineage>
        <taxon>Bacteria</taxon>
        <taxon>Pseudomonadati</taxon>
        <taxon>Chlamydiota</taxon>
        <taxon>Chlamydiia</taxon>
        <taxon>Chlamydiales</taxon>
        <taxon>Chlamydiaceae</taxon>
        <taxon>Chlamydia/Chlamydophila group</taxon>
        <taxon>Chlamydia</taxon>
    </lineage>
</organism>
<name>Q255F8_CHLFF</name>
<dbReference type="AlphaFoldDB" id="Q255F8"/>
<dbReference type="HOGENOM" id="CLU_1821935_0_0_0"/>
<proteinExistence type="predicted"/>
<keyword evidence="3" id="KW-1185">Reference proteome</keyword>
<evidence type="ECO:0008006" key="4">
    <source>
        <dbReference type="Google" id="ProtNLM"/>
    </source>
</evidence>